<gene>
    <name evidence="2" type="ORF">LTRI10_LOCUS49324</name>
    <name evidence="3" type="ORF">LTRI10_LOCUS49329</name>
</gene>
<organism evidence="3 4">
    <name type="scientific">Linum trigynum</name>
    <dbReference type="NCBI Taxonomy" id="586398"/>
    <lineage>
        <taxon>Eukaryota</taxon>
        <taxon>Viridiplantae</taxon>
        <taxon>Streptophyta</taxon>
        <taxon>Embryophyta</taxon>
        <taxon>Tracheophyta</taxon>
        <taxon>Spermatophyta</taxon>
        <taxon>Magnoliopsida</taxon>
        <taxon>eudicotyledons</taxon>
        <taxon>Gunneridae</taxon>
        <taxon>Pentapetalae</taxon>
        <taxon>rosids</taxon>
        <taxon>fabids</taxon>
        <taxon>Malpighiales</taxon>
        <taxon>Linaceae</taxon>
        <taxon>Linum</taxon>
    </lineage>
</organism>
<evidence type="ECO:0000313" key="2">
    <source>
        <dbReference type="EMBL" id="CAL1409861.1"/>
    </source>
</evidence>
<dbReference type="Proteomes" id="UP001497516">
    <property type="component" value="Chromosome 9"/>
</dbReference>
<name>A0AAV2GGI2_9ROSI</name>
<reference evidence="3 4" key="1">
    <citation type="submission" date="2024-04" db="EMBL/GenBank/DDBJ databases">
        <authorList>
            <person name="Fracassetti M."/>
        </authorList>
    </citation>
    <scope>NUCLEOTIDE SEQUENCE [LARGE SCALE GENOMIC DNA]</scope>
</reference>
<dbReference type="EMBL" id="OZ034822">
    <property type="protein sequence ID" value="CAL1409861.1"/>
    <property type="molecule type" value="Genomic_DNA"/>
</dbReference>
<evidence type="ECO:0000313" key="3">
    <source>
        <dbReference type="EMBL" id="CAL1409866.1"/>
    </source>
</evidence>
<accession>A0AAV2GGI2</accession>
<sequence length="127" mass="13454">MFYSSSSSESPPLFASTLSLPSFPDDVDVDDANDGLDPDSPPSPLTPLTDASSPAPSTPPSSLESSPSSSPAPVIPPRRSLRANLGQPPTYLNDYATFQVDPVIVPTSYAQARGDPRWESASHHLFL</sequence>
<feature type="compositionally biased region" description="Low complexity" evidence="1">
    <location>
        <begin position="1"/>
        <end position="10"/>
    </location>
</feature>
<evidence type="ECO:0000256" key="1">
    <source>
        <dbReference type="SAM" id="MobiDB-lite"/>
    </source>
</evidence>
<protein>
    <submittedName>
        <fullName evidence="3">Uncharacterized protein</fullName>
    </submittedName>
</protein>
<feature type="compositionally biased region" description="Acidic residues" evidence="1">
    <location>
        <begin position="25"/>
        <end position="37"/>
    </location>
</feature>
<dbReference type="AlphaFoldDB" id="A0AAV2GGI2"/>
<keyword evidence="4" id="KW-1185">Reference proteome</keyword>
<feature type="region of interest" description="Disordered" evidence="1">
    <location>
        <begin position="1"/>
        <end position="92"/>
    </location>
</feature>
<dbReference type="EMBL" id="OZ034822">
    <property type="protein sequence ID" value="CAL1409866.1"/>
    <property type="molecule type" value="Genomic_DNA"/>
</dbReference>
<proteinExistence type="predicted"/>
<evidence type="ECO:0000313" key="4">
    <source>
        <dbReference type="Proteomes" id="UP001497516"/>
    </source>
</evidence>
<feature type="compositionally biased region" description="Low complexity" evidence="1">
    <location>
        <begin position="46"/>
        <end position="72"/>
    </location>
</feature>